<dbReference type="AlphaFoldDB" id="A0A318GX18"/>
<reference evidence="1 2" key="1">
    <citation type="submission" date="2018-05" db="EMBL/GenBank/DDBJ databases">
        <title>Genomic Encyclopedia of Type Strains, Phase IV (KMG-IV): sequencing the most valuable type-strain genomes for metagenomic binning, comparative biology and taxonomic classification.</title>
        <authorList>
            <person name="Goeker M."/>
        </authorList>
    </citation>
    <scope>NUCLEOTIDE SEQUENCE [LARGE SCALE GENOMIC DNA]</scope>
    <source>
        <strain evidence="1 2">DSM 566</strain>
    </source>
</reference>
<dbReference type="InterPro" id="IPR006975">
    <property type="entry name" value="NifQ"/>
</dbReference>
<dbReference type="GO" id="GO:0030151">
    <property type="term" value="F:molybdenum ion binding"/>
    <property type="evidence" value="ECO:0007669"/>
    <property type="project" value="InterPro"/>
</dbReference>
<dbReference type="GO" id="GO:0009399">
    <property type="term" value="P:nitrogen fixation"/>
    <property type="evidence" value="ECO:0007669"/>
    <property type="project" value="InterPro"/>
</dbReference>
<dbReference type="OrthoDB" id="192277at2"/>
<keyword evidence="2" id="KW-1185">Reference proteome</keyword>
<dbReference type="Proteomes" id="UP000247811">
    <property type="component" value="Unassembled WGS sequence"/>
</dbReference>
<sequence length="155" mass="16954">MGGAQRLIPPPRLERLATAVLVQRERRGDEVEDVMGLLLEHADERAGLPQERLDLALTMAVACLGENHLWQDLQLASRDELSALIGHWFPALAARNTQAMKWKKFLYKQLCEREQILICKAPSCAVCSDHGLCFEAPATVHAGPLPGTAAPPVAA</sequence>
<comment type="caution">
    <text evidence="1">The sequence shown here is derived from an EMBL/GenBank/DDBJ whole genome shotgun (WGS) entry which is preliminary data.</text>
</comment>
<organism evidence="1 2">
    <name type="scientific">Sphaerotilus hippei</name>
    <dbReference type="NCBI Taxonomy" id="744406"/>
    <lineage>
        <taxon>Bacteria</taxon>
        <taxon>Pseudomonadati</taxon>
        <taxon>Pseudomonadota</taxon>
        <taxon>Betaproteobacteria</taxon>
        <taxon>Burkholderiales</taxon>
        <taxon>Sphaerotilaceae</taxon>
        <taxon>Sphaerotilus</taxon>
    </lineage>
</organism>
<proteinExistence type="predicted"/>
<name>A0A318GX18_9BURK</name>
<dbReference type="RefSeq" id="WP_110401512.1">
    <property type="nucleotide sequence ID" value="NZ_QJJS01000014.1"/>
</dbReference>
<accession>A0A318GX18</accession>
<gene>
    <name evidence="1" type="ORF">C7444_11417</name>
</gene>
<dbReference type="EMBL" id="QJJS01000014">
    <property type="protein sequence ID" value="PXW94318.1"/>
    <property type="molecule type" value="Genomic_DNA"/>
</dbReference>
<evidence type="ECO:0000313" key="1">
    <source>
        <dbReference type="EMBL" id="PXW94318.1"/>
    </source>
</evidence>
<evidence type="ECO:0000313" key="2">
    <source>
        <dbReference type="Proteomes" id="UP000247811"/>
    </source>
</evidence>
<dbReference type="Pfam" id="PF04891">
    <property type="entry name" value="NifQ"/>
    <property type="match status" value="1"/>
</dbReference>
<protein>
    <submittedName>
        <fullName evidence="1">Nitrogen fixation protein NifQ</fullName>
    </submittedName>
</protein>